<dbReference type="NCBIfam" id="NF004862">
    <property type="entry name" value="PRK06222.1"/>
    <property type="match status" value="1"/>
</dbReference>
<dbReference type="EMBL" id="DF977001">
    <property type="protein sequence ID" value="GAQ25402.1"/>
    <property type="molecule type" value="Genomic_DNA"/>
</dbReference>
<comment type="cofactor">
    <cofactor evidence="1">
        <name>FAD</name>
        <dbReference type="ChEBI" id="CHEBI:57692"/>
    </cofactor>
    <text evidence="1">Binds 1 FAD per subunit.</text>
</comment>
<organism evidence="4">
    <name type="scientific">Tepidanaerobacter syntrophicus</name>
    <dbReference type="NCBI Taxonomy" id="224999"/>
    <lineage>
        <taxon>Bacteria</taxon>
        <taxon>Bacillati</taxon>
        <taxon>Bacillota</taxon>
        <taxon>Clostridia</taxon>
        <taxon>Thermosediminibacterales</taxon>
        <taxon>Tepidanaerobacteraceae</taxon>
        <taxon>Tepidanaerobacter</taxon>
    </lineage>
</organism>
<feature type="domain" description="FAD-binding FR-type" evidence="3">
    <location>
        <begin position="1"/>
        <end position="95"/>
    </location>
</feature>
<dbReference type="Gene3D" id="2.40.30.10">
    <property type="entry name" value="Translation factors"/>
    <property type="match status" value="1"/>
</dbReference>
<evidence type="ECO:0000313" key="5">
    <source>
        <dbReference type="Proteomes" id="UP000062160"/>
    </source>
</evidence>
<evidence type="ECO:0000256" key="2">
    <source>
        <dbReference type="PIRSR" id="PIRSR006816-2"/>
    </source>
</evidence>
<keyword evidence="2" id="KW-0408">Iron</keyword>
<dbReference type="RefSeq" id="WP_059032789.1">
    <property type="nucleotide sequence ID" value="NZ_BSDW01000001.1"/>
</dbReference>
<dbReference type="Gene3D" id="3.40.50.80">
    <property type="entry name" value="Nucleotide-binding domain of ferredoxin-NADP reductase (FNR) module"/>
    <property type="match status" value="1"/>
</dbReference>
<accession>A0A0U9HFD4</accession>
<feature type="binding site" evidence="2">
    <location>
        <position position="237"/>
    </location>
    <ligand>
        <name>[2Fe-2S] cluster</name>
        <dbReference type="ChEBI" id="CHEBI:190135"/>
    </ligand>
</feature>
<dbReference type="CDD" id="cd06219">
    <property type="entry name" value="DHOD_e_trans_like1"/>
    <property type="match status" value="1"/>
</dbReference>
<dbReference type="SUPFAM" id="SSF63380">
    <property type="entry name" value="Riboflavin synthase domain-like"/>
    <property type="match status" value="1"/>
</dbReference>
<name>A0A0U9HFD4_9FIRM</name>
<dbReference type="PANTHER" id="PTHR43513:SF3">
    <property type="entry name" value="DIHYDROOROTATE DEHYDROGENASE B (NAD(+)), ELECTRON TRANSFER SUBUNIT-RELATED"/>
    <property type="match status" value="1"/>
</dbReference>
<evidence type="ECO:0000259" key="3">
    <source>
        <dbReference type="PROSITE" id="PS51384"/>
    </source>
</evidence>
<dbReference type="GO" id="GO:0046872">
    <property type="term" value="F:metal ion binding"/>
    <property type="evidence" value="ECO:0007669"/>
    <property type="project" value="UniProtKB-KW"/>
</dbReference>
<evidence type="ECO:0000256" key="1">
    <source>
        <dbReference type="PIRSR" id="PIRSR006816-1"/>
    </source>
</evidence>
<dbReference type="Proteomes" id="UP000062160">
    <property type="component" value="Unassembled WGS sequence"/>
</dbReference>
<sequence>MFKILSREDLAPSIKQFIVDAPLIAQKAKPGQFVILRIKEGGERIPLTIADYDAKAGTVRVVFQEVGKTTKELGTLKEGDFLADFVGPLGKAVEFPNHKRVLGIGGGLGVAPLYPKLKMLHEQGVEVISIIGAKTADMLIMEDEIKAVSDETYICTDDGSKGRHGFVTVVLKELLEKGEKFDEIIIIGPAILMKIGTEIIKPYNIPVMVSLNPIMVDGTGMCGCCRVTVGGETKFVCVDGPAFDGTQVDFDELMKRLQTYATEEKIALEKYEKERGGCRCHQ</sequence>
<dbReference type="PROSITE" id="PS51384">
    <property type="entry name" value="FAD_FR"/>
    <property type="match status" value="1"/>
</dbReference>
<dbReference type="GO" id="GO:0006221">
    <property type="term" value="P:pyrimidine nucleotide biosynthetic process"/>
    <property type="evidence" value="ECO:0007669"/>
    <property type="project" value="InterPro"/>
</dbReference>
<dbReference type="PIRSF" id="PIRSF006816">
    <property type="entry name" value="Cyc3_hyd_g"/>
    <property type="match status" value="1"/>
</dbReference>
<dbReference type="OrthoDB" id="9778346at2"/>
<proteinExistence type="predicted"/>
<reference evidence="4" key="1">
    <citation type="journal article" date="2016" name="Genome Announc.">
        <title>Draft Genome Sequence of the Syntrophic Lactate-Degrading Bacterium Tepidanaerobacter syntrophicus JLT.</title>
        <authorList>
            <person name="Matsuura N."/>
            <person name="Ohashi A."/>
            <person name="Tourlousse D.M."/>
            <person name="Sekiguchi Y."/>
        </authorList>
    </citation>
    <scope>NUCLEOTIDE SEQUENCE [LARGE SCALE GENOMIC DNA]</scope>
    <source>
        <strain evidence="4">JL</strain>
    </source>
</reference>
<dbReference type="InterPro" id="IPR019480">
    <property type="entry name" value="Dihydroorotate_DH_Fe-S-bd"/>
</dbReference>
<dbReference type="InterPro" id="IPR012165">
    <property type="entry name" value="Cyt_c3_hydrogenase_gsu"/>
</dbReference>
<dbReference type="GO" id="GO:0050660">
    <property type="term" value="F:flavin adenine dinucleotide binding"/>
    <property type="evidence" value="ECO:0007669"/>
    <property type="project" value="InterPro"/>
</dbReference>
<comment type="cofactor">
    <cofactor evidence="2">
        <name>[2Fe-2S] cluster</name>
        <dbReference type="ChEBI" id="CHEBI:190135"/>
    </cofactor>
    <text evidence="2">Binds 1 [2Fe-2S] cluster per subunit.</text>
</comment>
<keyword evidence="2" id="KW-0479">Metal-binding</keyword>
<feature type="binding site" evidence="2">
    <location>
        <position position="222"/>
    </location>
    <ligand>
        <name>[2Fe-2S] cluster</name>
        <dbReference type="ChEBI" id="CHEBI:190135"/>
    </ligand>
</feature>
<keyword evidence="1" id="KW-0285">Flavoprotein</keyword>
<evidence type="ECO:0000313" key="4">
    <source>
        <dbReference type="EMBL" id="GAQ25402.1"/>
    </source>
</evidence>
<keyword evidence="2" id="KW-0411">Iron-sulfur</keyword>
<feature type="binding site" evidence="2">
    <location>
        <position position="225"/>
    </location>
    <ligand>
        <name>[2Fe-2S] cluster</name>
        <dbReference type="ChEBI" id="CHEBI:190135"/>
    </ligand>
</feature>
<keyword evidence="5" id="KW-1185">Reference proteome</keyword>
<dbReference type="AlphaFoldDB" id="A0A0U9HFD4"/>
<dbReference type="GO" id="GO:0016491">
    <property type="term" value="F:oxidoreductase activity"/>
    <property type="evidence" value="ECO:0007669"/>
    <property type="project" value="InterPro"/>
</dbReference>
<dbReference type="InterPro" id="IPR017927">
    <property type="entry name" value="FAD-bd_FR_type"/>
</dbReference>
<dbReference type="SUPFAM" id="SSF52343">
    <property type="entry name" value="Ferredoxin reductase-like, C-terminal NADP-linked domain"/>
    <property type="match status" value="1"/>
</dbReference>
<dbReference type="InterPro" id="IPR050353">
    <property type="entry name" value="PyrK_electron_transfer"/>
</dbReference>
<keyword evidence="1" id="KW-0274">FAD</keyword>
<dbReference type="GO" id="GO:0051537">
    <property type="term" value="F:2 iron, 2 sulfur cluster binding"/>
    <property type="evidence" value="ECO:0007669"/>
    <property type="project" value="UniProtKB-KW"/>
</dbReference>
<dbReference type="Pfam" id="PF10418">
    <property type="entry name" value="DHODB_Fe-S_bind"/>
    <property type="match status" value="1"/>
</dbReference>
<dbReference type="InterPro" id="IPR039261">
    <property type="entry name" value="FNR_nucleotide-bd"/>
</dbReference>
<dbReference type="InterPro" id="IPR017938">
    <property type="entry name" value="Riboflavin_synthase-like_b-brl"/>
</dbReference>
<keyword evidence="2" id="KW-0001">2Fe-2S</keyword>
<dbReference type="PANTHER" id="PTHR43513">
    <property type="entry name" value="DIHYDROOROTATE DEHYDROGENASE B (NAD(+)), ELECTRON TRANSFER SUBUNIT"/>
    <property type="match status" value="1"/>
</dbReference>
<feature type="binding site" evidence="1">
    <location>
        <begin position="62"/>
        <end position="64"/>
    </location>
    <ligand>
        <name>FAD</name>
        <dbReference type="ChEBI" id="CHEBI:57692"/>
    </ligand>
</feature>
<protein>
    <submittedName>
        <fullName evidence="4">Ferredoxin--NADP+ reductase</fullName>
    </submittedName>
</protein>
<dbReference type="STRING" id="224999.GCA_001485475_01418"/>
<gene>
    <name evidence="4" type="ORF">TSYNT_7423</name>
</gene>